<feature type="chain" id="PRO_5002937675" description="acid phosphatase" evidence="7">
    <location>
        <begin position="21"/>
        <end position="451"/>
    </location>
</feature>
<dbReference type="PANTHER" id="PTHR20963">
    <property type="entry name" value="MULTIPLE INOSITOL POLYPHOSPHATE PHOSPHATASE-RELATED"/>
    <property type="match status" value="1"/>
</dbReference>
<keyword evidence="3" id="KW-0378">Hydrolase</keyword>
<dbReference type="SUPFAM" id="SSF53254">
    <property type="entry name" value="Phosphoglycerate mutase-like"/>
    <property type="match status" value="1"/>
</dbReference>
<dbReference type="EMBL" id="AB469851">
    <property type="protein sequence ID" value="BAH58739.1"/>
    <property type="molecule type" value="mRNA"/>
</dbReference>
<dbReference type="PIRSF" id="PIRSF000894">
    <property type="entry name" value="Acid_phosphatase"/>
    <property type="match status" value="1"/>
</dbReference>
<evidence type="ECO:0000256" key="4">
    <source>
        <dbReference type="ARBA" id="ARBA00023180"/>
    </source>
</evidence>
<feature type="disulfide bond" evidence="6">
    <location>
        <begin position="264"/>
        <end position="277"/>
    </location>
</feature>
<evidence type="ECO:0000256" key="7">
    <source>
        <dbReference type="SAM" id="SignalP"/>
    </source>
</evidence>
<dbReference type="InterPro" id="IPR029033">
    <property type="entry name" value="His_PPase_superfam"/>
</dbReference>
<dbReference type="Pfam" id="PF00328">
    <property type="entry name" value="His_Phos_2"/>
    <property type="match status" value="1"/>
</dbReference>
<accession>C4B6T1</accession>
<gene>
    <name evidence="8" type="primary">HFphytase</name>
</gene>
<keyword evidence="7" id="KW-0732">Signal</keyword>
<dbReference type="SMR" id="C4B6T1"/>
<comment type="catalytic activity">
    <reaction evidence="1">
        <text>a phosphate monoester + H2O = an alcohol + phosphate</text>
        <dbReference type="Rhea" id="RHEA:15017"/>
        <dbReference type="ChEBI" id="CHEBI:15377"/>
        <dbReference type="ChEBI" id="CHEBI:30879"/>
        <dbReference type="ChEBI" id="CHEBI:43474"/>
        <dbReference type="ChEBI" id="CHEBI:67140"/>
        <dbReference type="EC" id="3.1.3.2"/>
    </reaction>
</comment>
<proteinExistence type="evidence at transcript level"/>
<keyword evidence="4" id="KW-0325">Glycoprotein</keyword>
<dbReference type="InterPro" id="IPR000560">
    <property type="entry name" value="His_Pase_clade-2"/>
</dbReference>
<dbReference type="VEuPathDB" id="FungiDB:BON22_3117"/>
<evidence type="ECO:0000256" key="5">
    <source>
        <dbReference type="PIRSR" id="PIRSR000894-1"/>
    </source>
</evidence>
<dbReference type="CDD" id="cd07061">
    <property type="entry name" value="HP_HAP_like"/>
    <property type="match status" value="1"/>
</dbReference>
<evidence type="ECO:0000313" key="8">
    <source>
        <dbReference type="EMBL" id="BAH58739.1"/>
    </source>
</evidence>
<dbReference type="BRENDA" id="3.1.3.26">
    <property type="organism ID" value="2581"/>
</dbReference>
<feature type="active site" description="Proton donor" evidence="5">
    <location>
        <position position="336"/>
    </location>
</feature>
<reference evidence="8" key="1">
    <citation type="journal article" date="2009" name="J. Biosci. Bioeng.">
        <title>Cloning and characterization of a novel phytase from wastewater treatment yeast Hansenula fabianii J640 and expression in Pichia pastoris.</title>
        <authorList>
            <person name="Watanabe T."/>
            <person name="Ikeda H."/>
            <person name="Masaki K."/>
            <person name="Fujii T."/>
            <person name="Iefuji H."/>
        </authorList>
    </citation>
    <scope>NUCLEOTIDE SEQUENCE</scope>
    <source>
        <strain evidence="8">J640</strain>
    </source>
</reference>
<dbReference type="PANTHER" id="PTHR20963:SF18">
    <property type="entry name" value="ACID PHOSPHATASE PHO11-RELATED"/>
    <property type="match status" value="1"/>
</dbReference>
<dbReference type="GO" id="GO:0009277">
    <property type="term" value="C:fungal-type cell wall"/>
    <property type="evidence" value="ECO:0007669"/>
    <property type="project" value="TreeGrafter"/>
</dbReference>
<evidence type="ECO:0000256" key="1">
    <source>
        <dbReference type="ARBA" id="ARBA00000032"/>
    </source>
</evidence>
<evidence type="ECO:0000256" key="3">
    <source>
        <dbReference type="ARBA" id="ARBA00022801"/>
    </source>
</evidence>
<sequence length="451" mass="49818">MQLSLALAASIAACVAPISALPMQVLKSYDNKPYPQEALDQYNVLRFLGTASPYVQQPGHGIQRDTPHGCSVSQVSLIARHGERYLTANKGKKTANAISRLQNITEELDGPVAFLTTYDFEGLDQDWYDKETWKGPYAGLGEMYKFGQLFRYQYDHLVGDDGNVTFYTASQERVVVSAQKFAEGFLGYTADNSSFFIIDEDDASLGGNSLTPVTGCANYDDTTNEDLIATLSDAYLNQTTARLNDGTPGINLTTSEVAGLFDYCGFDLNVGGKSDICEIFTNDELIARAYYNDIDYYYTKGPGYNLSSAIGSVYVNAMIEIMKDGDRNLTLNFAHDTDIFFIVTLLGLYDSDMPLDHQNFDSLWKVSNINPMGSRLILEKLTCEGDQEGDFVRIVHNDAVLPMSEISSGPGFSAPLDDFEDYVNKRLNGTTFAEACGLKNNTADSISFYWD</sequence>
<feature type="disulfide bond" evidence="6">
    <location>
        <begin position="70"/>
        <end position="383"/>
    </location>
</feature>
<dbReference type="GO" id="GO:0003993">
    <property type="term" value="F:acid phosphatase activity"/>
    <property type="evidence" value="ECO:0007669"/>
    <property type="project" value="UniProtKB-EC"/>
</dbReference>
<evidence type="ECO:0000256" key="6">
    <source>
        <dbReference type="PIRSR" id="PIRSR000894-2"/>
    </source>
</evidence>
<feature type="signal peptide" evidence="7">
    <location>
        <begin position="1"/>
        <end position="20"/>
    </location>
</feature>
<dbReference type="InterPro" id="IPR016274">
    <property type="entry name" value="Histidine_acid_Pase_euk"/>
</dbReference>
<protein>
    <recommendedName>
        <fullName evidence="2">acid phosphatase</fullName>
        <ecNumber evidence="2">3.1.3.2</ecNumber>
    </recommendedName>
</protein>
<dbReference type="EC" id="3.1.3.2" evidence="2"/>
<dbReference type="Gene3D" id="3.40.50.1240">
    <property type="entry name" value="Phosphoglycerate mutase-like"/>
    <property type="match status" value="1"/>
</dbReference>
<feature type="active site" description="Nucleophile" evidence="5">
    <location>
        <position position="81"/>
    </location>
</feature>
<evidence type="ECO:0000256" key="2">
    <source>
        <dbReference type="ARBA" id="ARBA00012646"/>
    </source>
</evidence>
<organism evidence="8">
    <name type="scientific">Cyberlindnera fabianii</name>
    <name type="common">Yeast</name>
    <name type="synonym">Hansenula fabianii</name>
    <dbReference type="NCBI Taxonomy" id="36022"/>
    <lineage>
        <taxon>Eukaryota</taxon>
        <taxon>Fungi</taxon>
        <taxon>Dikarya</taxon>
        <taxon>Ascomycota</taxon>
        <taxon>Saccharomycotina</taxon>
        <taxon>Saccharomycetes</taxon>
        <taxon>Phaffomycetales</taxon>
        <taxon>Phaffomycetaceae</taxon>
        <taxon>Cyberlindnera</taxon>
    </lineage>
</organism>
<dbReference type="AlphaFoldDB" id="C4B6T1"/>
<name>C4B6T1_CYBFA</name>
<keyword evidence="6" id="KW-1015">Disulfide bond</keyword>